<dbReference type="AlphaFoldDB" id="A0AAU7V8R6"/>
<dbReference type="RefSeq" id="WP_350258870.1">
    <property type="nucleotide sequence ID" value="NZ_CP138335.1"/>
</dbReference>
<dbReference type="Pfam" id="PF07364">
    <property type="entry name" value="DUF1485"/>
    <property type="match status" value="1"/>
</dbReference>
<accession>A0AAU7V8R6</accession>
<dbReference type="KEGG" id="sapp:SAC06_03685"/>
<feature type="domain" description="Microcystin LR degradation protein MlrC N-terminal" evidence="2">
    <location>
        <begin position="2"/>
        <end position="280"/>
    </location>
</feature>
<name>A0AAU7V8R6_9ACTO</name>
<dbReference type="Pfam" id="PF07171">
    <property type="entry name" value="MlrC_C"/>
    <property type="match status" value="1"/>
</dbReference>
<reference evidence="3" key="1">
    <citation type="submission" date="2023-11" db="EMBL/GenBank/DDBJ databases">
        <title>Scrofimicrobium hongkongense sp. nov., isolated from a patient with peritonitis.</title>
        <authorList>
            <person name="Lao H.Y."/>
            <person name="Wong A.Y.P."/>
            <person name="Ng T.L."/>
            <person name="Wong R.Y.L."/>
            <person name="Yau M.C.Y."/>
            <person name="Lam J.Y.W."/>
            <person name="Siu G.K.H."/>
        </authorList>
    </citation>
    <scope>NUCLEOTIDE SEQUENCE</scope>
    <source>
        <strain evidence="3">R131</strain>
    </source>
</reference>
<evidence type="ECO:0000259" key="2">
    <source>
        <dbReference type="Pfam" id="PF07364"/>
    </source>
</evidence>
<feature type="domain" description="Microcystin LR degradation protein MlrC C-terminal" evidence="1">
    <location>
        <begin position="292"/>
        <end position="463"/>
    </location>
</feature>
<organism evidence="3">
    <name type="scientific">Scrofimicrobium appendicitidis</name>
    <dbReference type="NCBI Taxonomy" id="3079930"/>
    <lineage>
        <taxon>Bacteria</taxon>
        <taxon>Bacillati</taxon>
        <taxon>Actinomycetota</taxon>
        <taxon>Actinomycetes</taxon>
        <taxon>Actinomycetales</taxon>
        <taxon>Actinomycetaceae</taxon>
        <taxon>Scrofimicrobium</taxon>
    </lineage>
</organism>
<proteinExistence type="predicted"/>
<protein>
    <submittedName>
        <fullName evidence="3">M81 family metallopeptidase</fullName>
    </submittedName>
</protein>
<gene>
    <name evidence="3" type="ORF">SAC06_03685</name>
</gene>
<dbReference type="EMBL" id="CP138335">
    <property type="protein sequence ID" value="XBW08670.1"/>
    <property type="molecule type" value="Genomic_DNA"/>
</dbReference>
<dbReference type="InterPro" id="IPR015995">
    <property type="entry name" value="MlrC_N"/>
</dbReference>
<dbReference type="InterPro" id="IPR010799">
    <property type="entry name" value="MlrC_C"/>
</dbReference>
<evidence type="ECO:0000313" key="3">
    <source>
        <dbReference type="EMBL" id="XBW08670.1"/>
    </source>
</evidence>
<evidence type="ECO:0000259" key="1">
    <source>
        <dbReference type="Pfam" id="PF07171"/>
    </source>
</evidence>
<sequence length="475" mass="51685">MKIVSGLIYHESNTFNPLPTGAEQFVVLRGQESLDRVASTQVFRNHGIDVVDSIYAMALSSGVVKRDVYEQFKAELLASVEANPDLDGIWLHLHGAMIVEEVGAAETDLLRALRAQVGPNLPISLTLDPHGNITRELTELATIIRAYRTIPHIDQPEIEARTAEELVKVIGGNPGRIGYRQVPIALSGEMALSARAPLNQIIERLDQVEQVPGILDASFFVGFAWADVPWNSASVLVVPETEEYEEKAQQLADELAEYILGRAQDFEFQMKVLDIDQTLETLRGKVDAPLFIADSGDNTTGGAVGASTVLLERLLGEDFGKRILVTTIFDSTAVSQLVGVPIGAEVDLQVGMAITADSQPVRVQGTLTHRGDLRGYMSSERDAVGQAVTVSVGNVDVVLTDISGSFVTPAHFAAADLNIDDYDVIILKQGYLFPKLTPVAADYFMSLTPGATFQILRELDYENTEIPKKDLWGGK</sequence>